<evidence type="ECO:0000313" key="1">
    <source>
        <dbReference type="EMBL" id="ESK90022.1"/>
    </source>
</evidence>
<evidence type="ECO:0000313" key="2">
    <source>
        <dbReference type="Proteomes" id="UP000017559"/>
    </source>
</evidence>
<accession>V2X8E5</accession>
<proteinExistence type="predicted"/>
<dbReference type="EMBL" id="AWSO01000486">
    <property type="protein sequence ID" value="ESK90022.1"/>
    <property type="molecule type" value="Genomic_DNA"/>
</dbReference>
<reference evidence="1 2" key="1">
    <citation type="journal article" date="2014" name="BMC Genomics">
        <title>Genome and secretome analysis of the hemibiotrophic fungal pathogen, Moniliophthora roreri, which causes frosty pod rot disease of cacao: mechanisms of the biotrophic and necrotrophic phases.</title>
        <authorList>
            <person name="Meinhardt L.W."/>
            <person name="Costa G.G.L."/>
            <person name="Thomazella D.P.T."/>
            <person name="Teixeira P.J.P.L."/>
            <person name="Carazzolle M.F."/>
            <person name="Schuster S.C."/>
            <person name="Carlson J.E."/>
            <person name="Guiltinan M.J."/>
            <person name="Mieczkowski P."/>
            <person name="Farmer A."/>
            <person name="Ramaraj T."/>
            <person name="Crozier J."/>
            <person name="Davis R.E."/>
            <person name="Shao J."/>
            <person name="Melnick R.L."/>
            <person name="Pereira G.A.G."/>
            <person name="Bailey B.A."/>
        </authorList>
    </citation>
    <scope>NUCLEOTIDE SEQUENCE [LARGE SCALE GENOMIC DNA]</scope>
    <source>
        <strain evidence="1 2">MCA 2997</strain>
    </source>
</reference>
<keyword evidence="2" id="KW-1185">Reference proteome</keyword>
<sequence>MANYLDPTRDLVKRTFRISSPPWPLCTSLAATLLSTSITTVTSSPGKIHRTIDRLEDIIRPKISGRYFSLDGRLLLSTTPLPICHVTYYLTHSPVLSYRTVFPHFPALPPQIAPPKNCKIWGVPLDLNHNGRPGSERFVKCSITLPTSPTLEDDIAQSCAAETYVPIDGYSLTRMSRPKMLREAEFLGGRWSNQSTSGDREYGITHRVLDTTSATHQASCKTRHPYPSPATNFSTSSQLDDTFSIGWDFKIALEIVRKNENEASRFHIRDRVLAAQRARRR</sequence>
<dbReference type="AlphaFoldDB" id="V2X8E5"/>
<organism evidence="1 2">
    <name type="scientific">Moniliophthora roreri (strain MCA 2997)</name>
    <name type="common">Cocoa frosty pod rot fungus</name>
    <name type="synonym">Crinipellis roreri</name>
    <dbReference type="NCBI Taxonomy" id="1381753"/>
    <lineage>
        <taxon>Eukaryota</taxon>
        <taxon>Fungi</taxon>
        <taxon>Dikarya</taxon>
        <taxon>Basidiomycota</taxon>
        <taxon>Agaricomycotina</taxon>
        <taxon>Agaricomycetes</taxon>
        <taxon>Agaricomycetidae</taxon>
        <taxon>Agaricales</taxon>
        <taxon>Marasmiineae</taxon>
        <taxon>Marasmiaceae</taxon>
        <taxon>Moniliophthora</taxon>
    </lineage>
</organism>
<dbReference type="Proteomes" id="UP000017559">
    <property type="component" value="Unassembled WGS sequence"/>
</dbReference>
<name>V2X8E5_MONRO</name>
<comment type="caution">
    <text evidence="1">The sequence shown here is derived from an EMBL/GenBank/DDBJ whole genome shotgun (WGS) entry which is preliminary data.</text>
</comment>
<gene>
    <name evidence="1" type="ORF">Moror_7912</name>
</gene>
<protein>
    <submittedName>
        <fullName evidence="1">Uncharacterized protein</fullName>
    </submittedName>
</protein>
<dbReference type="HOGENOM" id="CLU_990750_0_0_1"/>
<dbReference type="KEGG" id="mrr:Moror_7912"/>